<name>A0A0W8IIY1_9MICO</name>
<sequence length="195" mass="20702">MRSRASLLPPLAGVLLTLLVLSGCTPATTTPTVEGQQDLLTAHGLPGLDAREVIDRLEATPVSGRQSGLIASVQPEAVLLSDGEGREARLPLPEDTFYLSVAPYLDQTHECHFHSLTTCRGELANQDVTLRVVSEPDGTVLVDQTVRTQDNGFAGLWLPADLAATLTVEHEGRTASTPITTGADAPTCLTTLKLR</sequence>
<feature type="chain" id="PRO_5006944323" description="CueP family metal-binding protein" evidence="1">
    <location>
        <begin position="30"/>
        <end position="195"/>
    </location>
</feature>
<evidence type="ECO:0008006" key="4">
    <source>
        <dbReference type="Google" id="ProtNLM"/>
    </source>
</evidence>
<evidence type="ECO:0000256" key="1">
    <source>
        <dbReference type="SAM" id="SignalP"/>
    </source>
</evidence>
<keyword evidence="3" id="KW-1185">Reference proteome</keyword>
<dbReference type="InterPro" id="IPR047808">
    <property type="entry name" value="CueP-like"/>
</dbReference>
<dbReference type="STRING" id="767452.AVL62_15690"/>
<dbReference type="RefSeq" id="WP_058889660.1">
    <property type="nucleotide sequence ID" value="NZ_LQBL01000001.1"/>
</dbReference>
<dbReference type="AlphaFoldDB" id="A0A0W8IIY1"/>
<dbReference type="EMBL" id="LQBL01000001">
    <property type="protein sequence ID" value="KUG59985.1"/>
    <property type="molecule type" value="Genomic_DNA"/>
</dbReference>
<protein>
    <recommendedName>
        <fullName evidence="4">CueP family metal-binding protein</fullName>
    </recommendedName>
</protein>
<dbReference type="OrthoDB" id="73040at2"/>
<accession>A0A0W8IIY1</accession>
<dbReference type="Gene3D" id="2.60.40.3700">
    <property type="match status" value="1"/>
</dbReference>
<dbReference type="Pfam" id="PF21172">
    <property type="entry name" value="CueP"/>
    <property type="match status" value="1"/>
</dbReference>
<dbReference type="PROSITE" id="PS51257">
    <property type="entry name" value="PROKAR_LIPOPROTEIN"/>
    <property type="match status" value="1"/>
</dbReference>
<proteinExistence type="predicted"/>
<dbReference type="NCBIfam" id="NF038094">
    <property type="entry name" value="CueP_fam"/>
    <property type="match status" value="1"/>
</dbReference>
<evidence type="ECO:0000313" key="2">
    <source>
        <dbReference type="EMBL" id="KUG59985.1"/>
    </source>
</evidence>
<gene>
    <name evidence="2" type="ORF">AVL62_15690</name>
</gene>
<dbReference type="Proteomes" id="UP000054837">
    <property type="component" value="Unassembled WGS sequence"/>
</dbReference>
<organism evidence="2 3">
    <name type="scientific">Serinicoccus chungangensis</name>
    <dbReference type="NCBI Taxonomy" id="767452"/>
    <lineage>
        <taxon>Bacteria</taxon>
        <taxon>Bacillati</taxon>
        <taxon>Actinomycetota</taxon>
        <taxon>Actinomycetes</taxon>
        <taxon>Micrococcales</taxon>
        <taxon>Ornithinimicrobiaceae</taxon>
        <taxon>Serinicoccus</taxon>
    </lineage>
</organism>
<keyword evidence="1" id="KW-0732">Signal</keyword>
<evidence type="ECO:0000313" key="3">
    <source>
        <dbReference type="Proteomes" id="UP000054837"/>
    </source>
</evidence>
<feature type="signal peptide" evidence="1">
    <location>
        <begin position="1"/>
        <end position="29"/>
    </location>
</feature>
<reference evidence="2 3" key="1">
    <citation type="submission" date="2015-12" db="EMBL/GenBank/DDBJ databases">
        <title>Serinicoccus chungangenesis strain CD08_5 genome sequencing and assembly.</title>
        <authorList>
            <person name="Chander A.M."/>
            <person name="Kaur G."/>
            <person name="Nair G.R."/>
            <person name="Dhawan D.K."/>
            <person name="Kochhar R.K."/>
            <person name="Mayilraj S."/>
            <person name="Bhadada S.K."/>
        </authorList>
    </citation>
    <scope>NUCLEOTIDE SEQUENCE [LARGE SCALE GENOMIC DNA]</scope>
    <source>
        <strain evidence="2 3">CD08_5</strain>
    </source>
</reference>
<comment type="caution">
    <text evidence="2">The sequence shown here is derived from an EMBL/GenBank/DDBJ whole genome shotgun (WGS) entry which is preliminary data.</text>
</comment>